<dbReference type="InterPro" id="IPR006153">
    <property type="entry name" value="Cation/H_exchanger_TM"/>
</dbReference>
<accession>A0A0G9HDR4</accession>
<dbReference type="GO" id="GO:0098719">
    <property type="term" value="P:sodium ion import across plasma membrane"/>
    <property type="evidence" value="ECO:0007669"/>
    <property type="project" value="TreeGrafter"/>
</dbReference>
<dbReference type="Proteomes" id="UP000182987">
    <property type="component" value="Chromosome"/>
</dbReference>
<comment type="function">
    <text evidence="11">Na(+)/H(+) antiporter that extrudes sodium in exchange for external protons.</text>
</comment>
<evidence type="ECO:0000256" key="7">
    <source>
        <dbReference type="ARBA" id="ARBA00023053"/>
    </source>
</evidence>
<keyword evidence="7 11" id="KW-0915">Sodium</keyword>
<dbReference type="GO" id="GO:0005886">
    <property type="term" value="C:plasma membrane"/>
    <property type="evidence" value="ECO:0007669"/>
    <property type="project" value="UniProtKB-SubCell"/>
</dbReference>
<dbReference type="RefSeq" id="WP_046966920.1">
    <property type="nucleotide sequence ID" value="NZ_CP017480.1"/>
</dbReference>
<dbReference type="EMBL" id="CP017480">
    <property type="protein sequence ID" value="APG03364.1"/>
    <property type="molecule type" value="Genomic_DNA"/>
</dbReference>
<feature type="transmembrane region" description="Helical" evidence="11">
    <location>
        <begin position="359"/>
        <end position="383"/>
    </location>
</feature>
<comment type="subcellular location">
    <subcellularLocation>
        <location evidence="11">Cell inner membrane</location>
        <topology evidence="11">Multi-pass membrane protein</topology>
    </subcellularLocation>
    <subcellularLocation>
        <location evidence="1">Cell membrane</location>
        <topology evidence="1">Multi-pass membrane protein</topology>
    </subcellularLocation>
</comment>
<protein>
    <submittedName>
        <fullName evidence="13">Na+/H+ antiporter</fullName>
    </submittedName>
</protein>
<feature type="transmembrane region" description="Helical" evidence="11">
    <location>
        <begin position="84"/>
        <end position="107"/>
    </location>
</feature>
<comment type="similarity">
    <text evidence="11">Belongs to the monovalent cation:proton antiporter 1 (CPA1) transporter (TC 2.A.36) family.</text>
</comment>
<evidence type="ECO:0000256" key="8">
    <source>
        <dbReference type="ARBA" id="ARBA00023065"/>
    </source>
</evidence>
<dbReference type="Pfam" id="PF00999">
    <property type="entry name" value="Na_H_Exchanger"/>
    <property type="match status" value="1"/>
</dbReference>
<dbReference type="InterPro" id="IPR004705">
    <property type="entry name" value="Cation/H_exchanger_CPA1_bac"/>
</dbReference>
<feature type="transmembrane region" description="Helical" evidence="11">
    <location>
        <begin position="55"/>
        <end position="72"/>
    </location>
</feature>
<feature type="transmembrane region" description="Helical" evidence="11">
    <location>
        <begin position="272"/>
        <end position="293"/>
    </location>
</feature>
<keyword evidence="11" id="KW-0997">Cell inner membrane</keyword>
<comment type="caution">
    <text evidence="11">Lacks conserved residue(s) required for the propagation of feature annotation.</text>
</comment>
<dbReference type="PANTHER" id="PTHR10110">
    <property type="entry name" value="SODIUM/HYDROGEN EXCHANGER"/>
    <property type="match status" value="1"/>
</dbReference>
<keyword evidence="8 11" id="KW-0406">Ion transport</keyword>
<feature type="transmembrane region" description="Helical" evidence="11">
    <location>
        <begin position="224"/>
        <end position="251"/>
    </location>
</feature>
<keyword evidence="6 11" id="KW-1133">Transmembrane helix</keyword>
<organism evidence="13 14">
    <name type="scientific">Luteibacter rhizovicinus DSM 16549</name>
    <dbReference type="NCBI Taxonomy" id="1440763"/>
    <lineage>
        <taxon>Bacteria</taxon>
        <taxon>Pseudomonadati</taxon>
        <taxon>Pseudomonadota</taxon>
        <taxon>Gammaproteobacteria</taxon>
        <taxon>Lysobacterales</taxon>
        <taxon>Rhodanobacteraceae</taxon>
        <taxon>Luteibacter</taxon>
    </lineage>
</organism>
<evidence type="ECO:0000256" key="1">
    <source>
        <dbReference type="ARBA" id="ARBA00004651"/>
    </source>
</evidence>
<dbReference type="KEGG" id="lrz:BJI69_05175"/>
<dbReference type="NCBIfam" id="TIGR00831">
    <property type="entry name" value="a_cpa1"/>
    <property type="match status" value="1"/>
</dbReference>
<evidence type="ECO:0000313" key="13">
    <source>
        <dbReference type="EMBL" id="APG03364.1"/>
    </source>
</evidence>
<sequence length="552" mass="59407">MALVITILVLLLVVALSGAIVRILPVRLPLPILQIALGALLARPFGMDVEFDHELFFLLFIPPLLFADGWRIPKRELFLLRGPILALAVGLVFFTILGVGYFVHWMIPTVPLAVAFALAAVLSPTDAVAVTSITGATPIPSRLMHVLSGEALLNDASGLVALQFAVAAEVTGRFSLARASTDFAVMALGGILAGVLVSYTFGIFRRRLVRWSGEVDPASQVALLLLLPFAAYLLAEHFGVSGILAAVAAGMTMNYTDVLKGGYVATRMQNGAVWSMVEFTFNGLIFLLLGLQLPGIIDGAKGDLAQAGGGELWYLLAYVFAITLVLVILRFIWVWVSLRFVLMRALHRGEKRPKVGTRMVWTSALAGVRGAITMAGVLSLPLMKSEGVPFPVRHLMILLASGVILCTLVIGAIGLPLAVKGLKIPGEDPRVREERKARALSAEAALRGIADEQQRVDESGDVNAIALASRVASRVMADYQQRLEAAGEAGDVPEKARAEAGTERVMRLAALRAERRELYNLRRSHEINDDTLRTLVHEIDLAEASLTGLHSG</sequence>
<keyword evidence="14" id="KW-1185">Reference proteome</keyword>
<evidence type="ECO:0000256" key="3">
    <source>
        <dbReference type="ARBA" id="ARBA00022449"/>
    </source>
</evidence>
<evidence type="ECO:0000256" key="2">
    <source>
        <dbReference type="ARBA" id="ARBA00022448"/>
    </source>
</evidence>
<dbReference type="GO" id="GO:0051453">
    <property type="term" value="P:regulation of intracellular pH"/>
    <property type="evidence" value="ECO:0007669"/>
    <property type="project" value="TreeGrafter"/>
</dbReference>
<evidence type="ECO:0000256" key="11">
    <source>
        <dbReference type="RuleBase" id="RU366002"/>
    </source>
</evidence>
<evidence type="ECO:0000256" key="4">
    <source>
        <dbReference type="ARBA" id="ARBA00022475"/>
    </source>
</evidence>
<name>A0A0G9HDR4_9GAMM</name>
<dbReference type="InterPro" id="IPR018422">
    <property type="entry name" value="Cation/H_exchanger_CPA1"/>
</dbReference>
<reference evidence="14" key="1">
    <citation type="submission" date="2016-09" db="EMBL/GenBank/DDBJ databases">
        <authorList>
            <person name="Lysoe E."/>
        </authorList>
    </citation>
    <scope>NUCLEOTIDE SEQUENCE [LARGE SCALE GENOMIC DNA]</scope>
    <source>
        <strain evidence="14">LJ96T</strain>
    </source>
</reference>
<evidence type="ECO:0000256" key="6">
    <source>
        <dbReference type="ARBA" id="ARBA00022989"/>
    </source>
</evidence>
<dbReference type="Gene3D" id="6.10.140.1330">
    <property type="match status" value="1"/>
</dbReference>
<feature type="domain" description="Cation/H+ exchanger transmembrane" evidence="12">
    <location>
        <begin position="13"/>
        <end position="419"/>
    </location>
</feature>
<evidence type="ECO:0000256" key="9">
    <source>
        <dbReference type="ARBA" id="ARBA00023136"/>
    </source>
</evidence>
<keyword evidence="10 11" id="KW-0739">Sodium transport</keyword>
<dbReference type="AlphaFoldDB" id="A0A0G9HDR4"/>
<dbReference type="PANTHER" id="PTHR10110:SF86">
    <property type="entry name" value="SODIUM_HYDROGEN EXCHANGER 7"/>
    <property type="match status" value="1"/>
</dbReference>
<proteinExistence type="inferred from homology"/>
<dbReference type="STRING" id="1440763.BJI69_05175"/>
<feature type="transmembrane region" description="Helical" evidence="11">
    <location>
        <begin position="113"/>
        <end position="134"/>
    </location>
</feature>
<keyword evidence="2 11" id="KW-0813">Transport</keyword>
<evidence type="ECO:0000313" key="14">
    <source>
        <dbReference type="Proteomes" id="UP000182987"/>
    </source>
</evidence>
<feature type="transmembrane region" description="Helical" evidence="11">
    <location>
        <begin position="313"/>
        <end position="338"/>
    </location>
</feature>
<evidence type="ECO:0000259" key="12">
    <source>
        <dbReference type="Pfam" id="PF00999"/>
    </source>
</evidence>
<keyword evidence="3 11" id="KW-0050">Antiport</keyword>
<keyword evidence="9 11" id="KW-0472">Membrane</keyword>
<feature type="transmembrane region" description="Helical" evidence="11">
    <location>
        <begin position="395"/>
        <end position="419"/>
    </location>
</feature>
<gene>
    <name evidence="13" type="ORF">BJI69_05175</name>
</gene>
<evidence type="ECO:0000256" key="10">
    <source>
        <dbReference type="ARBA" id="ARBA00023201"/>
    </source>
</evidence>
<keyword evidence="5 11" id="KW-0812">Transmembrane</keyword>
<dbReference type="GO" id="GO:0015385">
    <property type="term" value="F:sodium:proton antiporter activity"/>
    <property type="evidence" value="ECO:0007669"/>
    <property type="project" value="InterPro"/>
</dbReference>
<keyword evidence="4" id="KW-1003">Cell membrane</keyword>
<dbReference type="PATRIC" id="fig|1440763.5.peg.1008"/>
<evidence type="ECO:0000256" key="5">
    <source>
        <dbReference type="ARBA" id="ARBA00022692"/>
    </source>
</evidence>
<feature type="transmembrane region" description="Helical" evidence="11">
    <location>
        <begin position="183"/>
        <end position="204"/>
    </location>
</feature>
<dbReference type="OrthoDB" id="9809206at2"/>
<dbReference type="GO" id="GO:0015386">
    <property type="term" value="F:potassium:proton antiporter activity"/>
    <property type="evidence" value="ECO:0007669"/>
    <property type="project" value="TreeGrafter"/>
</dbReference>